<organism evidence="2 3">
    <name type="scientific">Ancylostoma ceylanicum</name>
    <dbReference type="NCBI Taxonomy" id="53326"/>
    <lineage>
        <taxon>Eukaryota</taxon>
        <taxon>Metazoa</taxon>
        <taxon>Ecdysozoa</taxon>
        <taxon>Nematoda</taxon>
        <taxon>Chromadorea</taxon>
        <taxon>Rhabditida</taxon>
        <taxon>Rhabditina</taxon>
        <taxon>Rhabditomorpha</taxon>
        <taxon>Strongyloidea</taxon>
        <taxon>Ancylostomatidae</taxon>
        <taxon>Ancylostomatinae</taxon>
        <taxon>Ancylostoma</taxon>
    </lineage>
</organism>
<comment type="caution">
    <text evidence="2">The sequence shown here is derived from an EMBL/GenBank/DDBJ whole genome shotgun (WGS) entry which is preliminary data.</text>
</comment>
<dbReference type="STRING" id="53326.A0A016WSD0"/>
<evidence type="ECO:0000313" key="3">
    <source>
        <dbReference type="Proteomes" id="UP000024635"/>
    </source>
</evidence>
<keyword evidence="3" id="KW-1185">Reference proteome</keyword>
<dbReference type="Proteomes" id="UP000024635">
    <property type="component" value="Unassembled WGS sequence"/>
</dbReference>
<dbReference type="AlphaFoldDB" id="A0A016WSD0"/>
<feature type="compositionally biased region" description="Low complexity" evidence="1">
    <location>
        <begin position="234"/>
        <end position="246"/>
    </location>
</feature>
<reference evidence="3" key="1">
    <citation type="journal article" date="2015" name="Nat. Genet.">
        <title>The genome and transcriptome of the zoonotic hookworm Ancylostoma ceylanicum identify infection-specific gene families.</title>
        <authorList>
            <person name="Schwarz E.M."/>
            <person name="Hu Y."/>
            <person name="Antoshechkin I."/>
            <person name="Miller M.M."/>
            <person name="Sternberg P.W."/>
            <person name="Aroian R.V."/>
        </authorList>
    </citation>
    <scope>NUCLEOTIDE SEQUENCE</scope>
    <source>
        <strain evidence="3">HY135</strain>
    </source>
</reference>
<accession>A0A016WSD0</accession>
<name>A0A016WSD0_9BILA</name>
<feature type="region of interest" description="Disordered" evidence="1">
    <location>
        <begin position="234"/>
        <end position="253"/>
    </location>
</feature>
<dbReference type="EMBL" id="JARK01000129">
    <property type="protein sequence ID" value="EYC42501.1"/>
    <property type="molecule type" value="Genomic_DNA"/>
</dbReference>
<dbReference type="OrthoDB" id="5800366at2759"/>
<gene>
    <name evidence="2" type="primary">Acey_s0529.g2992</name>
    <name evidence="2" type="synonym">Acey-B0513.4</name>
    <name evidence="2" type="ORF">Y032_0529g2992</name>
</gene>
<protein>
    <submittedName>
        <fullName evidence="2">Uncharacterized protein</fullName>
    </submittedName>
</protein>
<sequence length="253" mass="28620">MTCLLITRFASQHVQHDHQRDNAGMWMRKTLLESDLKALHQLRTAFCTTTMLRIVVVLVLCLAAGFAEENVKNATAEGRYSAPVGNDFHGHHGGHHGHHGHHGYHQMPSFYGGFDFGIHGYGRHHDTLINTHVCSLDASYAVYSHPHKRHHRRPHILDCSDAFFRTPDDDYTQDSCDRCCKNAARLDGVKESEILGMMLVRGKKAKCACCAPYRPYMDLVGVPVQYPVYQPQYQPQPSYGQPSYPSNDQPTSY</sequence>
<proteinExistence type="predicted"/>
<evidence type="ECO:0000256" key="1">
    <source>
        <dbReference type="SAM" id="MobiDB-lite"/>
    </source>
</evidence>
<evidence type="ECO:0000313" key="2">
    <source>
        <dbReference type="EMBL" id="EYC42501.1"/>
    </source>
</evidence>